<dbReference type="EMBL" id="JNBS01002562">
    <property type="protein sequence ID" value="OQR90276.1"/>
    <property type="molecule type" value="Genomic_DNA"/>
</dbReference>
<evidence type="ECO:0000313" key="1">
    <source>
        <dbReference type="EMBL" id="OQR90276.1"/>
    </source>
</evidence>
<protein>
    <submittedName>
        <fullName evidence="1">Cytochrome P450</fullName>
    </submittedName>
</protein>
<dbReference type="GO" id="GO:0015629">
    <property type="term" value="C:actin cytoskeleton"/>
    <property type="evidence" value="ECO:0007669"/>
    <property type="project" value="TreeGrafter"/>
</dbReference>
<dbReference type="InterPro" id="IPR035992">
    <property type="entry name" value="Ricin_B-like_lectins"/>
</dbReference>
<dbReference type="GO" id="GO:0051015">
    <property type="term" value="F:actin filament binding"/>
    <property type="evidence" value="ECO:0007669"/>
    <property type="project" value="TreeGrafter"/>
</dbReference>
<gene>
    <name evidence="1" type="ORF">THRCLA_09388</name>
</gene>
<dbReference type="AlphaFoldDB" id="A0A1V9YX01"/>
<dbReference type="PANTHER" id="PTHR33351:SF1">
    <property type="entry name" value="IG-LIKE DOMAIN-CONTAINING PROTEIN-RELATED"/>
    <property type="match status" value="1"/>
</dbReference>
<dbReference type="Proteomes" id="UP000243217">
    <property type="component" value="Unassembled WGS sequence"/>
</dbReference>
<accession>A0A1V9YX01</accession>
<proteinExistence type="predicted"/>
<dbReference type="PANTHER" id="PTHR33351">
    <property type="entry name" value="HISACTOPHILIN-1-RELATED"/>
    <property type="match status" value="1"/>
</dbReference>
<keyword evidence="2" id="KW-1185">Reference proteome</keyword>
<evidence type="ECO:0000313" key="2">
    <source>
        <dbReference type="Proteomes" id="UP000243217"/>
    </source>
</evidence>
<dbReference type="GO" id="GO:0030041">
    <property type="term" value="P:actin filament polymerization"/>
    <property type="evidence" value="ECO:0007669"/>
    <property type="project" value="TreeGrafter"/>
</dbReference>
<name>A0A1V9YX01_9STRA</name>
<dbReference type="InterPro" id="IPR052883">
    <property type="entry name" value="Hisactophilin"/>
</dbReference>
<sequence length="362" mass="38485">MERQSSHLILKEIEPGMSRTRKALIAIGTTLAMLGAYTASTNHAQPSLPSFNTDVIEMATSAACTFNDGDRIALQADTGKYVARCNNCLSGGANPDSAFVHVSQISGNPWAVWKITNVGNGKIALQADSGNYLARCYGCAPGAAYPDEAFVHVNNYQGSYAQWTCVDNGNGKISLQSDTGKFLGRCNNCLTSGAYPDSAFVHVTSPTNAPWAQFTVTRLPSPACTFTDGQVIGLQADTGKFISRCNGCIAGAAYPDSVFTHVSQLAGNPWSNWKVFNTGTGKLAFQADSGKFLARCNNCAPGAAYPDEAFVHVNNWRDGAWAQFTCVDLGNGKIGLQADTGKFVARCNGCVRSSLPDSVMMH</sequence>
<dbReference type="OrthoDB" id="57822at2759"/>
<dbReference type="CDD" id="cd00257">
    <property type="entry name" value="beta-trefoil_FSCN-like"/>
    <property type="match status" value="2"/>
</dbReference>
<comment type="caution">
    <text evidence="1">The sequence shown here is derived from an EMBL/GenBank/DDBJ whole genome shotgun (WGS) entry which is preliminary data.</text>
</comment>
<feature type="non-terminal residue" evidence="1">
    <location>
        <position position="362"/>
    </location>
</feature>
<organism evidence="1 2">
    <name type="scientific">Thraustotheca clavata</name>
    <dbReference type="NCBI Taxonomy" id="74557"/>
    <lineage>
        <taxon>Eukaryota</taxon>
        <taxon>Sar</taxon>
        <taxon>Stramenopiles</taxon>
        <taxon>Oomycota</taxon>
        <taxon>Saprolegniomycetes</taxon>
        <taxon>Saprolegniales</taxon>
        <taxon>Achlyaceae</taxon>
        <taxon>Thraustotheca</taxon>
    </lineage>
</organism>
<dbReference type="SUPFAM" id="SSF50370">
    <property type="entry name" value="Ricin B-like lectins"/>
    <property type="match status" value="1"/>
</dbReference>
<dbReference type="Gene3D" id="2.80.10.50">
    <property type="match status" value="3"/>
</dbReference>
<reference evidence="1 2" key="1">
    <citation type="journal article" date="2014" name="Genome Biol. Evol.">
        <title>The secreted proteins of Achlya hypogyna and Thraustotheca clavata identify the ancestral oomycete secretome and reveal gene acquisitions by horizontal gene transfer.</title>
        <authorList>
            <person name="Misner I."/>
            <person name="Blouin N."/>
            <person name="Leonard G."/>
            <person name="Richards T.A."/>
            <person name="Lane C.E."/>
        </authorList>
    </citation>
    <scope>NUCLEOTIDE SEQUENCE [LARGE SCALE GENOMIC DNA]</scope>
    <source>
        <strain evidence="1 2">ATCC 34112</strain>
    </source>
</reference>